<dbReference type="Pfam" id="PF01565">
    <property type="entry name" value="FAD_binding_4"/>
    <property type="match status" value="1"/>
</dbReference>
<dbReference type="InterPro" id="IPR016169">
    <property type="entry name" value="FAD-bd_PCMH_sub2"/>
</dbReference>
<dbReference type="PROSITE" id="PS51387">
    <property type="entry name" value="FAD_PCMH"/>
    <property type="match status" value="1"/>
</dbReference>
<evidence type="ECO:0000313" key="4">
    <source>
        <dbReference type="EMBL" id="TVT52014.1"/>
    </source>
</evidence>
<reference evidence="4 5" key="1">
    <citation type="submission" date="2019-07" db="EMBL/GenBank/DDBJ databases">
        <authorList>
            <person name="Duangmal K."/>
            <person name="Teo W.F.A."/>
        </authorList>
    </citation>
    <scope>NUCLEOTIDE SEQUENCE [LARGE SCALE GENOMIC DNA]</scope>
    <source>
        <strain evidence="4 5">TBRC 6029</strain>
    </source>
</reference>
<reference evidence="4 5" key="2">
    <citation type="submission" date="2019-08" db="EMBL/GenBank/DDBJ databases">
        <title>Amycolatopsis acidicola sp. nov., isolated from peat swamp forest soil.</title>
        <authorList>
            <person name="Srisuk N."/>
        </authorList>
    </citation>
    <scope>NUCLEOTIDE SEQUENCE [LARGE SCALE GENOMIC DNA]</scope>
    <source>
        <strain evidence="4 5">TBRC 6029</strain>
    </source>
</reference>
<keyword evidence="2" id="KW-0560">Oxidoreductase</keyword>
<comment type="similarity">
    <text evidence="1">Belongs to the oxygen-dependent FAD-linked oxidoreductase family.</text>
</comment>
<evidence type="ECO:0000259" key="3">
    <source>
        <dbReference type="PROSITE" id="PS51387"/>
    </source>
</evidence>
<evidence type="ECO:0000256" key="1">
    <source>
        <dbReference type="ARBA" id="ARBA00005466"/>
    </source>
</evidence>
<dbReference type="InterPro" id="IPR016166">
    <property type="entry name" value="FAD-bd_PCMH"/>
</dbReference>
<comment type="caution">
    <text evidence="4">The sequence shown here is derived from an EMBL/GenBank/DDBJ whole genome shotgun (WGS) entry which is preliminary data.</text>
</comment>
<accession>A0A558CTC1</accession>
<dbReference type="OrthoDB" id="6278354at2"/>
<dbReference type="Gene3D" id="3.30.43.10">
    <property type="entry name" value="Uridine Diphospho-n-acetylenolpyruvylglucosamine Reductase, domain 2"/>
    <property type="match status" value="1"/>
</dbReference>
<dbReference type="EMBL" id="VJWX01000110">
    <property type="protein sequence ID" value="TVT52014.1"/>
    <property type="molecule type" value="Genomic_DNA"/>
</dbReference>
<gene>
    <name evidence="4" type="ORF">FNH05_13650</name>
</gene>
<proteinExistence type="inferred from homology"/>
<dbReference type="GO" id="GO:0071949">
    <property type="term" value="F:FAD binding"/>
    <property type="evidence" value="ECO:0007669"/>
    <property type="project" value="InterPro"/>
</dbReference>
<keyword evidence="5" id="KW-1185">Reference proteome</keyword>
<feature type="domain" description="FAD-binding PCMH-type" evidence="3">
    <location>
        <begin position="35"/>
        <end position="193"/>
    </location>
</feature>
<dbReference type="AlphaFoldDB" id="A0A558CTC1"/>
<protein>
    <submittedName>
        <fullName evidence="4">FAD-binding protein</fullName>
    </submittedName>
</protein>
<dbReference type="Gene3D" id="3.30.465.10">
    <property type="match status" value="1"/>
</dbReference>
<dbReference type="InterPro" id="IPR006094">
    <property type="entry name" value="Oxid_FAD_bind_N"/>
</dbReference>
<dbReference type="GO" id="GO:0016491">
    <property type="term" value="F:oxidoreductase activity"/>
    <property type="evidence" value="ECO:0007669"/>
    <property type="project" value="UniProtKB-KW"/>
</dbReference>
<evidence type="ECO:0000256" key="2">
    <source>
        <dbReference type="ARBA" id="ARBA00023002"/>
    </source>
</evidence>
<dbReference type="InterPro" id="IPR036318">
    <property type="entry name" value="FAD-bd_PCMH-like_sf"/>
</dbReference>
<feature type="non-terminal residue" evidence="4">
    <location>
        <position position="193"/>
    </location>
</feature>
<dbReference type="Proteomes" id="UP000320011">
    <property type="component" value="Unassembled WGS sequence"/>
</dbReference>
<dbReference type="PANTHER" id="PTHR13878">
    <property type="entry name" value="GULONOLACTONE OXIDASE"/>
    <property type="match status" value="1"/>
</dbReference>
<dbReference type="PANTHER" id="PTHR13878:SF53">
    <property type="entry name" value="CYTOKININ DEHYDROGENASE 6"/>
    <property type="match status" value="1"/>
</dbReference>
<dbReference type="InterPro" id="IPR050432">
    <property type="entry name" value="FAD-linked_Oxidoreductases_BP"/>
</dbReference>
<sequence>MRIMDSDLTALGLDGALTTHPADLAAVADDWGHIVSHRPRAVLRPRSPADIAATLRFAGEHGIPVVPRGEGHTSYGQAQCPDGIVIAMSHLARIHHITPDRVTVDAGATWADLLTATLRHQLTPPVLTDYLGLSIGGTLSAGGIGGTSHRHGAQTDTVLELDVITGDGTQHTCSPHHDPDLFHAALAGLGRHG</sequence>
<dbReference type="SUPFAM" id="SSF56176">
    <property type="entry name" value="FAD-binding/transporter-associated domain-like"/>
    <property type="match status" value="1"/>
</dbReference>
<dbReference type="InterPro" id="IPR016167">
    <property type="entry name" value="FAD-bd_PCMH_sub1"/>
</dbReference>
<evidence type="ECO:0000313" key="5">
    <source>
        <dbReference type="Proteomes" id="UP000320011"/>
    </source>
</evidence>
<organism evidence="4 5">
    <name type="scientific">Amycolatopsis rhizosphaerae</name>
    <dbReference type="NCBI Taxonomy" id="2053003"/>
    <lineage>
        <taxon>Bacteria</taxon>
        <taxon>Bacillati</taxon>
        <taxon>Actinomycetota</taxon>
        <taxon>Actinomycetes</taxon>
        <taxon>Pseudonocardiales</taxon>
        <taxon>Pseudonocardiaceae</taxon>
        <taxon>Amycolatopsis</taxon>
    </lineage>
</organism>
<name>A0A558CTC1_9PSEU</name>